<feature type="transmembrane region" description="Helical" evidence="1">
    <location>
        <begin position="229"/>
        <end position="248"/>
    </location>
</feature>
<feature type="transmembrane region" description="Helical" evidence="1">
    <location>
        <begin position="71"/>
        <end position="93"/>
    </location>
</feature>
<dbReference type="RefSeq" id="WP_307688048.1">
    <property type="nucleotide sequence ID" value="NZ_JAUSRO010000002.1"/>
</dbReference>
<dbReference type="Gene3D" id="1.20.144.10">
    <property type="entry name" value="Phosphatidic acid phosphatase type 2/haloperoxidase"/>
    <property type="match status" value="2"/>
</dbReference>
<dbReference type="SMART" id="SM00014">
    <property type="entry name" value="acidPPc"/>
    <property type="match status" value="1"/>
</dbReference>
<feature type="transmembrane region" description="Helical" evidence="1">
    <location>
        <begin position="156"/>
        <end position="174"/>
    </location>
</feature>
<comment type="caution">
    <text evidence="3">The sequence shown here is derived from an EMBL/GenBank/DDBJ whole genome shotgun (WGS) entry which is preliminary data.</text>
</comment>
<dbReference type="EMBL" id="JAUSRO010000002">
    <property type="protein sequence ID" value="MDP9898215.1"/>
    <property type="molecule type" value="Genomic_DNA"/>
</dbReference>
<evidence type="ECO:0000313" key="3">
    <source>
        <dbReference type="EMBL" id="MDP9898215.1"/>
    </source>
</evidence>
<dbReference type="CDD" id="cd03392">
    <property type="entry name" value="PAP2_like_2"/>
    <property type="match status" value="1"/>
</dbReference>
<reference evidence="3 4" key="1">
    <citation type="submission" date="2023-07" db="EMBL/GenBank/DDBJ databases">
        <title>Sorghum-associated microbial communities from plants grown in Nebraska, USA.</title>
        <authorList>
            <person name="Schachtman D."/>
        </authorList>
    </citation>
    <scope>NUCLEOTIDE SEQUENCE [LARGE SCALE GENOMIC DNA]</scope>
    <source>
        <strain evidence="3 4">DS1607</strain>
    </source>
</reference>
<evidence type="ECO:0000259" key="2">
    <source>
        <dbReference type="SMART" id="SM00014"/>
    </source>
</evidence>
<dbReference type="EC" id="3.6.1.27" evidence="3"/>
<feature type="transmembrane region" description="Helical" evidence="1">
    <location>
        <begin position="194"/>
        <end position="217"/>
    </location>
</feature>
<keyword evidence="3" id="KW-0378">Hydrolase</keyword>
<name>A0ABT9S1I8_9BURK</name>
<evidence type="ECO:0000313" key="4">
    <source>
        <dbReference type="Proteomes" id="UP001226867"/>
    </source>
</evidence>
<organism evidence="3 4">
    <name type="scientific">Variovorax ginsengisoli</name>
    <dbReference type="NCBI Taxonomy" id="363844"/>
    <lineage>
        <taxon>Bacteria</taxon>
        <taxon>Pseudomonadati</taxon>
        <taxon>Pseudomonadota</taxon>
        <taxon>Betaproteobacteria</taxon>
        <taxon>Burkholderiales</taxon>
        <taxon>Comamonadaceae</taxon>
        <taxon>Variovorax</taxon>
    </lineage>
</organism>
<dbReference type="Proteomes" id="UP001226867">
    <property type="component" value="Unassembled WGS sequence"/>
</dbReference>
<keyword evidence="1" id="KW-0472">Membrane</keyword>
<feature type="transmembrane region" description="Helical" evidence="1">
    <location>
        <begin position="254"/>
        <end position="275"/>
    </location>
</feature>
<sequence>MSTDTSASLAAASLHPLVLFAQKLGEHALAWFLLTLITCVLIGGLACLMADRRRRRQTGAPVADNDQPPRLLAGLVTGFALIGVSAALFALIAEHLGDGRVLGQADQALSDAIGQHVAWNVRVAFSWLTHLGDVETVAVICLGVAGWLWRHAHRSLALGWVLALCGNGLLNPMLKHIFERARPVHDLRLAHETSFSFPSGHTSGAMVTYGMLIYLAVRTLPPRWHAPAVMAAIAALLTIAFSRIFLQVHFASDVAAGLVSGFAWVTVCVLSIEYAQHRYTRRRR</sequence>
<dbReference type="PANTHER" id="PTHR14969">
    <property type="entry name" value="SPHINGOSINE-1-PHOSPHATE PHOSPHOHYDROLASE"/>
    <property type="match status" value="1"/>
</dbReference>
<dbReference type="GO" id="GO:0050380">
    <property type="term" value="F:undecaprenyl-diphosphatase activity"/>
    <property type="evidence" value="ECO:0007669"/>
    <property type="project" value="UniProtKB-EC"/>
</dbReference>
<keyword evidence="1" id="KW-1133">Transmembrane helix</keyword>
<proteinExistence type="predicted"/>
<protein>
    <submittedName>
        <fullName evidence="3">Undecaprenyl-diphosphatase</fullName>
        <ecNumber evidence="3">3.6.1.27</ecNumber>
    </submittedName>
</protein>
<evidence type="ECO:0000256" key="1">
    <source>
        <dbReference type="SAM" id="Phobius"/>
    </source>
</evidence>
<dbReference type="Pfam" id="PF01569">
    <property type="entry name" value="PAP2"/>
    <property type="match status" value="1"/>
</dbReference>
<keyword evidence="4" id="KW-1185">Reference proteome</keyword>
<feature type="transmembrane region" description="Helical" evidence="1">
    <location>
        <begin position="127"/>
        <end position="149"/>
    </location>
</feature>
<gene>
    <name evidence="3" type="ORF">J2W36_000450</name>
</gene>
<accession>A0ABT9S1I8</accession>
<keyword evidence="1" id="KW-0812">Transmembrane</keyword>
<dbReference type="PANTHER" id="PTHR14969:SF13">
    <property type="entry name" value="AT30094P"/>
    <property type="match status" value="1"/>
</dbReference>
<feature type="transmembrane region" description="Helical" evidence="1">
    <location>
        <begin position="31"/>
        <end position="50"/>
    </location>
</feature>
<dbReference type="InterPro" id="IPR000326">
    <property type="entry name" value="PAP2/HPO"/>
</dbReference>
<feature type="domain" description="Phosphatidic acid phosphatase type 2/haloperoxidase" evidence="2">
    <location>
        <begin position="157"/>
        <end position="269"/>
    </location>
</feature>
<dbReference type="InterPro" id="IPR036938">
    <property type="entry name" value="PAP2/HPO_sf"/>
</dbReference>
<dbReference type="SUPFAM" id="SSF48317">
    <property type="entry name" value="Acid phosphatase/Vanadium-dependent haloperoxidase"/>
    <property type="match status" value="1"/>
</dbReference>